<accession>A0ABQ7AHD6</accession>
<protein>
    <submittedName>
        <fullName evidence="1">Uncharacterized protein</fullName>
    </submittedName>
</protein>
<keyword evidence="2" id="KW-1185">Reference proteome</keyword>
<sequence length="58" mass="6403">MFLAIVYENFIGCVVLIVEIEEAGLITEKIKLTRHMKRLGLAEEVTAGSHDVSDAVET</sequence>
<dbReference type="EMBL" id="QGKV02002055">
    <property type="protein sequence ID" value="KAF3496806.1"/>
    <property type="molecule type" value="Genomic_DNA"/>
</dbReference>
<name>A0ABQ7AHD6_BRACR</name>
<reference evidence="1 2" key="1">
    <citation type="journal article" date="2020" name="BMC Genomics">
        <title>Intraspecific diversification of the crop wild relative Brassica cretica Lam. using demographic model selection.</title>
        <authorList>
            <person name="Kioukis A."/>
            <person name="Michalopoulou V.A."/>
            <person name="Briers L."/>
            <person name="Pirintsos S."/>
            <person name="Studholme D.J."/>
            <person name="Pavlidis P."/>
            <person name="Sarris P.F."/>
        </authorList>
    </citation>
    <scope>NUCLEOTIDE SEQUENCE [LARGE SCALE GENOMIC DNA]</scope>
    <source>
        <strain evidence="2">cv. PFS-1207/04</strain>
    </source>
</reference>
<gene>
    <name evidence="1" type="ORF">DY000_02054446</name>
</gene>
<dbReference type="Proteomes" id="UP000266723">
    <property type="component" value="Unassembled WGS sequence"/>
</dbReference>
<proteinExistence type="predicted"/>
<comment type="caution">
    <text evidence="1">The sequence shown here is derived from an EMBL/GenBank/DDBJ whole genome shotgun (WGS) entry which is preliminary data.</text>
</comment>
<evidence type="ECO:0000313" key="1">
    <source>
        <dbReference type="EMBL" id="KAF3496806.1"/>
    </source>
</evidence>
<evidence type="ECO:0000313" key="2">
    <source>
        <dbReference type="Proteomes" id="UP000266723"/>
    </source>
</evidence>
<organism evidence="1 2">
    <name type="scientific">Brassica cretica</name>
    <name type="common">Mustard</name>
    <dbReference type="NCBI Taxonomy" id="69181"/>
    <lineage>
        <taxon>Eukaryota</taxon>
        <taxon>Viridiplantae</taxon>
        <taxon>Streptophyta</taxon>
        <taxon>Embryophyta</taxon>
        <taxon>Tracheophyta</taxon>
        <taxon>Spermatophyta</taxon>
        <taxon>Magnoliopsida</taxon>
        <taxon>eudicotyledons</taxon>
        <taxon>Gunneridae</taxon>
        <taxon>Pentapetalae</taxon>
        <taxon>rosids</taxon>
        <taxon>malvids</taxon>
        <taxon>Brassicales</taxon>
        <taxon>Brassicaceae</taxon>
        <taxon>Brassiceae</taxon>
        <taxon>Brassica</taxon>
    </lineage>
</organism>